<protein>
    <recommendedName>
        <fullName evidence="4">DUF4453 domain-containing protein</fullName>
    </recommendedName>
</protein>
<feature type="chain" id="PRO_5046081112" description="DUF4453 domain-containing protein" evidence="1">
    <location>
        <begin position="23"/>
        <end position="197"/>
    </location>
</feature>
<keyword evidence="1" id="KW-0732">Signal</keyword>
<comment type="caution">
    <text evidence="2">The sequence shown here is derived from an EMBL/GenBank/DDBJ whole genome shotgun (WGS) entry which is preliminary data.</text>
</comment>
<evidence type="ECO:0000313" key="2">
    <source>
        <dbReference type="EMBL" id="MDY8110939.1"/>
    </source>
</evidence>
<reference evidence="2 3" key="1">
    <citation type="submission" date="2023-12" db="EMBL/GenBank/DDBJ databases">
        <title>Description of Novel Strain Fulvimarina sp. 2208YS6-2-32 isolated from Uroteuthis (Photololigo) edulis.</title>
        <authorList>
            <person name="Park J.-S."/>
        </authorList>
    </citation>
    <scope>NUCLEOTIDE SEQUENCE [LARGE SCALE GENOMIC DNA]</scope>
    <source>
        <strain evidence="2 3">2208YS6-2-32</strain>
    </source>
</reference>
<evidence type="ECO:0000313" key="3">
    <source>
        <dbReference type="Proteomes" id="UP001294412"/>
    </source>
</evidence>
<name>A0ABU5I6D0_9HYPH</name>
<evidence type="ECO:0008006" key="4">
    <source>
        <dbReference type="Google" id="ProtNLM"/>
    </source>
</evidence>
<dbReference type="Proteomes" id="UP001294412">
    <property type="component" value="Unassembled WGS sequence"/>
</dbReference>
<accession>A0ABU5I6D0</accession>
<organism evidence="2 3">
    <name type="scientific">Fulvimarina uroteuthidis</name>
    <dbReference type="NCBI Taxonomy" id="3098149"/>
    <lineage>
        <taxon>Bacteria</taxon>
        <taxon>Pseudomonadati</taxon>
        <taxon>Pseudomonadota</taxon>
        <taxon>Alphaproteobacteria</taxon>
        <taxon>Hyphomicrobiales</taxon>
        <taxon>Aurantimonadaceae</taxon>
        <taxon>Fulvimarina</taxon>
    </lineage>
</organism>
<feature type="signal peptide" evidence="1">
    <location>
        <begin position="1"/>
        <end position="22"/>
    </location>
</feature>
<keyword evidence="3" id="KW-1185">Reference proteome</keyword>
<dbReference type="EMBL" id="JAXLPB010000007">
    <property type="protein sequence ID" value="MDY8110939.1"/>
    <property type="molecule type" value="Genomic_DNA"/>
</dbReference>
<gene>
    <name evidence="2" type="ORF">U0C82_17510</name>
</gene>
<dbReference type="RefSeq" id="WP_322188963.1">
    <property type="nucleotide sequence ID" value="NZ_JAXLPB010000007.1"/>
</dbReference>
<sequence>MSAIKTASAISLAAAMTLGATATESKAYPIDCAILLCLSGGWPASAECSAAKAEVIRRITPTPIEPPLQIWRCPVGTGLSGLPSSGGGGGRVNFGAPAFDAIRSIRVSDIQRLVQYETDMLDPNGEPICRRFSSIRTAFYDAEGDYRWVPTGASSLPTSYPAARLFGDEDCPSVYERAVVIEWRDIEGRRDFEAIDY</sequence>
<evidence type="ECO:0000256" key="1">
    <source>
        <dbReference type="SAM" id="SignalP"/>
    </source>
</evidence>
<proteinExistence type="predicted"/>